<comment type="caution">
    <text evidence="9">The sequence shown here is derived from an EMBL/GenBank/DDBJ whole genome shotgun (WGS) entry which is preliminary data.</text>
</comment>
<dbReference type="InterPro" id="IPR044851">
    <property type="entry name" value="Wax_synthase"/>
</dbReference>
<dbReference type="Pfam" id="PF13813">
    <property type="entry name" value="MBOAT_2"/>
    <property type="match status" value="1"/>
</dbReference>
<feature type="transmembrane region" description="Helical" evidence="7">
    <location>
        <begin position="359"/>
        <end position="377"/>
    </location>
</feature>
<dbReference type="AlphaFoldDB" id="A0AAD4CQA6"/>
<dbReference type="PANTHER" id="PTHR31595">
    <property type="entry name" value="LONG-CHAIN-ALCOHOL O-FATTY-ACYLTRANSFERASE 3-RELATED"/>
    <property type="match status" value="1"/>
</dbReference>
<accession>A0AAD4CQA6</accession>
<dbReference type="GO" id="GO:0016020">
    <property type="term" value="C:membrane"/>
    <property type="evidence" value="ECO:0007669"/>
    <property type="project" value="UniProtKB-SubCell"/>
</dbReference>
<protein>
    <recommendedName>
        <fullName evidence="8">Wax synthase domain-containing protein</fullName>
    </recommendedName>
</protein>
<evidence type="ECO:0000256" key="2">
    <source>
        <dbReference type="ARBA" id="ARBA00007282"/>
    </source>
</evidence>
<keyword evidence="6 7" id="KW-0472">Membrane</keyword>
<evidence type="ECO:0000256" key="7">
    <source>
        <dbReference type="SAM" id="Phobius"/>
    </source>
</evidence>
<evidence type="ECO:0000259" key="8">
    <source>
        <dbReference type="Pfam" id="PF13813"/>
    </source>
</evidence>
<keyword evidence="10" id="KW-1185">Reference proteome</keyword>
<name>A0AAD4CQA6_ASPNN</name>
<evidence type="ECO:0000256" key="1">
    <source>
        <dbReference type="ARBA" id="ARBA00004141"/>
    </source>
</evidence>
<reference evidence="9" key="2">
    <citation type="submission" date="2020-02" db="EMBL/GenBank/DDBJ databases">
        <authorList>
            <person name="Gilchrist C.L.M."/>
            <person name="Chooi Y.-H."/>
        </authorList>
    </citation>
    <scope>NUCLEOTIDE SEQUENCE</scope>
    <source>
        <strain evidence="9">MST-FP2251</strain>
    </source>
</reference>
<keyword evidence="3" id="KW-0808">Transferase</keyword>
<evidence type="ECO:0000256" key="4">
    <source>
        <dbReference type="ARBA" id="ARBA00022692"/>
    </source>
</evidence>
<evidence type="ECO:0000313" key="10">
    <source>
        <dbReference type="Proteomes" id="UP001194746"/>
    </source>
</evidence>
<evidence type="ECO:0000256" key="5">
    <source>
        <dbReference type="ARBA" id="ARBA00022989"/>
    </source>
</evidence>
<evidence type="ECO:0000313" key="9">
    <source>
        <dbReference type="EMBL" id="KAF9890730.1"/>
    </source>
</evidence>
<dbReference type="PANTHER" id="PTHR31595:SF67">
    <property type="entry name" value="WAX SYNTHASE DOMAIN-CONTAINING PROTEIN"/>
    <property type="match status" value="1"/>
</dbReference>
<comment type="similarity">
    <text evidence="2">Belongs to the wax synthase family.</text>
</comment>
<gene>
    <name evidence="9" type="ORF">FE257_005596</name>
</gene>
<organism evidence="9 10">
    <name type="scientific">Aspergillus nanangensis</name>
    <dbReference type="NCBI Taxonomy" id="2582783"/>
    <lineage>
        <taxon>Eukaryota</taxon>
        <taxon>Fungi</taxon>
        <taxon>Dikarya</taxon>
        <taxon>Ascomycota</taxon>
        <taxon>Pezizomycotina</taxon>
        <taxon>Eurotiomycetes</taxon>
        <taxon>Eurotiomycetidae</taxon>
        <taxon>Eurotiales</taxon>
        <taxon>Aspergillaceae</taxon>
        <taxon>Aspergillus</taxon>
        <taxon>Aspergillus subgen. Circumdati</taxon>
    </lineage>
</organism>
<feature type="transmembrane region" description="Helical" evidence="7">
    <location>
        <begin position="293"/>
        <end position="310"/>
    </location>
</feature>
<evidence type="ECO:0000256" key="6">
    <source>
        <dbReference type="ARBA" id="ARBA00023136"/>
    </source>
</evidence>
<feature type="transmembrane region" description="Helical" evidence="7">
    <location>
        <begin position="156"/>
        <end position="177"/>
    </location>
</feature>
<dbReference type="GO" id="GO:0008374">
    <property type="term" value="F:O-acyltransferase activity"/>
    <property type="evidence" value="ECO:0007669"/>
    <property type="project" value="InterPro"/>
</dbReference>
<dbReference type="InterPro" id="IPR032805">
    <property type="entry name" value="Wax_synthase_dom"/>
</dbReference>
<feature type="transmembrane region" description="Helical" evidence="7">
    <location>
        <begin position="197"/>
        <end position="219"/>
    </location>
</feature>
<dbReference type="EMBL" id="VCAU01000024">
    <property type="protein sequence ID" value="KAF9890730.1"/>
    <property type="molecule type" value="Genomic_DNA"/>
</dbReference>
<keyword evidence="4 7" id="KW-0812">Transmembrane</keyword>
<dbReference type="Proteomes" id="UP001194746">
    <property type="component" value="Unassembled WGS sequence"/>
</dbReference>
<keyword evidence="5 7" id="KW-1133">Transmembrane helix</keyword>
<dbReference type="GO" id="GO:0006629">
    <property type="term" value="P:lipid metabolic process"/>
    <property type="evidence" value="ECO:0007669"/>
    <property type="project" value="InterPro"/>
</dbReference>
<feature type="domain" description="Wax synthase" evidence="8">
    <location>
        <begin position="242"/>
        <end position="328"/>
    </location>
</feature>
<evidence type="ECO:0000256" key="3">
    <source>
        <dbReference type="ARBA" id="ARBA00022679"/>
    </source>
</evidence>
<reference evidence="9" key="1">
    <citation type="journal article" date="2019" name="Beilstein J. Org. Chem.">
        <title>Nanangenines: drimane sesquiterpenoids as the dominant metabolite cohort of a novel Australian fungus, Aspergillus nanangensis.</title>
        <authorList>
            <person name="Lacey H.J."/>
            <person name="Gilchrist C.L.M."/>
            <person name="Crombie A."/>
            <person name="Kalaitzis J.A."/>
            <person name="Vuong D."/>
            <person name="Rutledge P.J."/>
            <person name="Turner P."/>
            <person name="Pitt J.I."/>
            <person name="Lacey E."/>
            <person name="Chooi Y.H."/>
            <person name="Piggott A.M."/>
        </authorList>
    </citation>
    <scope>NUCLEOTIDE SEQUENCE</scope>
    <source>
        <strain evidence="9">MST-FP2251</strain>
    </source>
</reference>
<proteinExistence type="inferred from homology"/>
<comment type="subcellular location">
    <subcellularLocation>
        <location evidence="1">Membrane</location>
        <topology evidence="1">Multi-pass membrane protein</topology>
    </subcellularLocation>
</comment>
<sequence>MGFFPPSIVASIEATSQYCLISLILGLAATFTSATSPLRPPAIAAILGLAISIQNLIVHQAAHIPVILRGSVALGGWVQVANSLDILVYRRITYAEHVQWTKGRRISLPYPRIWFALSIPHNFRRIGTKWQITPVYDFVQGKIPARREFLRQRFRSIVLIGGAVGFFLQICFYLDCIPRWNDLRFALAHGRLFHLDLSWPSLLTQAILSFSLLVSMFLLQRAVYATLAITAVALHLSSPADWPPFQASAREAWSIRRFWGQFWHQLFRSFLSSNAEVIISAIPFRLHKTTSRYLRYFLCFLVSGLIHHFFDLAIGISLHDTGALLTFTVQPVAFAVEDMAQYLSRRYMVLTGNTVAKRVLGYVWVIIFSCWSLRPWIYQVARRALEAAEPITSTRVLA</sequence>